<dbReference type="AlphaFoldDB" id="A0A0D6MCI8"/>
<evidence type="ECO:0000313" key="2">
    <source>
        <dbReference type="Proteomes" id="UP000054495"/>
    </source>
</evidence>
<keyword evidence="2" id="KW-1185">Reference proteome</keyword>
<dbReference type="EMBL" id="KE124802">
    <property type="protein sequence ID" value="EPB78987.1"/>
    <property type="molecule type" value="Genomic_DNA"/>
</dbReference>
<dbReference type="SUPFAM" id="SSF50723">
    <property type="entry name" value="Core binding factor beta, CBF"/>
    <property type="match status" value="1"/>
</dbReference>
<evidence type="ECO:0000313" key="1">
    <source>
        <dbReference type="EMBL" id="EPB78987.1"/>
    </source>
</evidence>
<dbReference type="Gene3D" id="2.40.250.10">
    <property type="entry name" value="Core binding factor, beta subunit"/>
    <property type="match status" value="2"/>
</dbReference>
<reference evidence="1 2" key="1">
    <citation type="submission" date="2013-05" db="EMBL/GenBank/DDBJ databases">
        <title>Draft genome of the parasitic nematode Anyclostoma ceylanicum.</title>
        <authorList>
            <person name="Mitreva M."/>
        </authorList>
    </citation>
    <scope>NUCLEOTIDE SEQUENCE [LARGE SCALE GENOMIC DNA]</scope>
</reference>
<dbReference type="InterPro" id="IPR003417">
    <property type="entry name" value="CBF_beta"/>
</dbReference>
<sequence length="118" mass="13506">MIASVQNPREVFRSDEFLVQLAQPSSVRFSPFEHAPLEERREKFREAMAQRKLALIDFESFPFLFNGVLCTARGHIDSHLLTGRVQFRLSEESNTARDGNEAWSADQINNLRAMGLPL</sequence>
<accession>A0A0D6MCI8</accession>
<dbReference type="Proteomes" id="UP000054495">
    <property type="component" value="Unassembled WGS sequence"/>
</dbReference>
<proteinExistence type="predicted"/>
<protein>
    <submittedName>
        <fullName evidence="1">Uncharacterized protein</fullName>
    </submittedName>
</protein>
<name>A0A0D6MCI8_9BILA</name>
<organism evidence="1 2">
    <name type="scientific">Ancylostoma ceylanicum</name>
    <dbReference type="NCBI Taxonomy" id="53326"/>
    <lineage>
        <taxon>Eukaryota</taxon>
        <taxon>Metazoa</taxon>
        <taxon>Ecdysozoa</taxon>
        <taxon>Nematoda</taxon>
        <taxon>Chromadorea</taxon>
        <taxon>Rhabditida</taxon>
        <taxon>Rhabditina</taxon>
        <taxon>Rhabditomorpha</taxon>
        <taxon>Strongyloidea</taxon>
        <taxon>Ancylostomatidae</taxon>
        <taxon>Ancylostomatinae</taxon>
        <taxon>Ancylostoma</taxon>
    </lineage>
</organism>
<gene>
    <name evidence="1" type="ORF">ANCCEY_01942</name>
</gene>
<dbReference type="GO" id="GO:0003713">
    <property type="term" value="F:transcription coactivator activity"/>
    <property type="evidence" value="ECO:0007669"/>
    <property type="project" value="InterPro"/>
</dbReference>
<dbReference type="GO" id="GO:0005634">
    <property type="term" value="C:nucleus"/>
    <property type="evidence" value="ECO:0007669"/>
    <property type="project" value="InterPro"/>
</dbReference>
<dbReference type="InterPro" id="IPR036552">
    <property type="entry name" value="CBF_bsu_sf"/>
</dbReference>
<dbReference type="Pfam" id="PF02312">
    <property type="entry name" value="CBF_beta"/>
    <property type="match status" value="1"/>
</dbReference>